<dbReference type="EC" id="4.2.1.19" evidence="4 10"/>
<keyword evidence="12" id="KW-1185">Reference proteome</keyword>
<dbReference type="InterPro" id="IPR038494">
    <property type="entry name" value="IGPD_sf"/>
</dbReference>
<keyword evidence="8 10" id="KW-0456">Lyase</keyword>
<dbReference type="InterPro" id="IPR000807">
    <property type="entry name" value="ImidazoleglycerolP_deHydtase"/>
</dbReference>
<dbReference type="PANTHER" id="PTHR23133:SF2">
    <property type="entry name" value="IMIDAZOLEGLYCEROL-PHOSPHATE DEHYDRATASE"/>
    <property type="match status" value="1"/>
</dbReference>
<dbReference type="InterPro" id="IPR020565">
    <property type="entry name" value="ImidazoleglycerP_deHydtase_CS"/>
</dbReference>
<dbReference type="NCBIfam" id="NF002111">
    <property type="entry name" value="PRK00951.2-1"/>
    <property type="match status" value="1"/>
</dbReference>
<evidence type="ECO:0000256" key="10">
    <source>
        <dbReference type="RuleBase" id="RU000598"/>
    </source>
</evidence>
<evidence type="ECO:0000256" key="7">
    <source>
        <dbReference type="ARBA" id="ARBA00023102"/>
    </source>
</evidence>
<gene>
    <name evidence="11" type="ORF">ACHHYP_17046</name>
</gene>
<dbReference type="SUPFAM" id="SSF54211">
    <property type="entry name" value="Ribosomal protein S5 domain 2-like"/>
    <property type="match status" value="2"/>
</dbReference>
<dbReference type="OrthoDB" id="447729at2759"/>
<evidence type="ECO:0000256" key="9">
    <source>
        <dbReference type="ARBA" id="ARBA00023268"/>
    </source>
</evidence>
<keyword evidence="9" id="KW-0511">Multifunctional enzyme</keyword>
<dbReference type="Pfam" id="PF00702">
    <property type="entry name" value="Hydrolase"/>
    <property type="match status" value="1"/>
</dbReference>
<evidence type="ECO:0000313" key="12">
    <source>
        <dbReference type="Proteomes" id="UP000243579"/>
    </source>
</evidence>
<evidence type="ECO:0000256" key="3">
    <source>
        <dbReference type="ARBA" id="ARBA00007481"/>
    </source>
</evidence>
<comment type="catalytic activity">
    <reaction evidence="1 10">
        <text>D-erythro-1-(imidazol-4-yl)glycerol 3-phosphate = 3-(imidazol-4-yl)-2-oxopropyl phosphate + H2O</text>
        <dbReference type="Rhea" id="RHEA:11040"/>
        <dbReference type="ChEBI" id="CHEBI:15377"/>
        <dbReference type="ChEBI" id="CHEBI:57766"/>
        <dbReference type="ChEBI" id="CHEBI:58278"/>
        <dbReference type="EC" id="4.2.1.19"/>
    </reaction>
</comment>
<evidence type="ECO:0000256" key="5">
    <source>
        <dbReference type="ARBA" id="ARBA00016664"/>
    </source>
</evidence>
<dbReference type="NCBIfam" id="TIGR01656">
    <property type="entry name" value="Histidinol-ppas"/>
    <property type="match status" value="1"/>
</dbReference>
<name>A0A1V9Y5B1_ACHHY</name>
<dbReference type="UniPathway" id="UPA00031">
    <property type="reaction ID" value="UER00011"/>
</dbReference>
<dbReference type="InterPro" id="IPR023214">
    <property type="entry name" value="HAD_sf"/>
</dbReference>
<dbReference type="Gene3D" id="3.30.230.40">
    <property type="entry name" value="Imidazole glycerol phosphate dehydratase, domain 1"/>
    <property type="match status" value="2"/>
</dbReference>
<dbReference type="InterPro" id="IPR020568">
    <property type="entry name" value="Ribosomal_Su5_D2-typ_SF"/>
</dbReference>
<dbReference type="EMBL" id="JNBR01002859">
    <property type="protein sequence ID" value="OQR80915.1"/>
    <property type="molecule type" value="Genomic_DNA"/>
</dbReference>
<evidence type="ECO:0000256" key="1">
    <source>
        <dbReference type="ARBA" id="ARBA00001723"/>
    </source>
</evidence>
<dbReference type="CDD" id="cd07914">
    <property type="entry name" value="IGPD"/>
    <property type="match status" value="1"/>
</dbReference>
<comment type="caution">
    <text evidence="11">The sequence shown here is derived from an EMBL/GenBank/DDBJ whole genome shotgun (WGS) entry which is preliminary data.</text>
</comment>
<dbReference type="Pfam" id="PF00475">
    <property type="entry name" value="IGPD"/>
    <property type="match status" value="1"/>
</dbReference>
<dbReference type="InterPro" id="IPR006438">
    <property type="entry name" value="HAD-SF_TIGR01548"/>
</dbReference>
<dbReference type="GO" id="GO:0016791">
    <property type="term" value="F:phosphatase activity"/>
    <property type="evidence" value="ECO:0007669"/>
    <property type="project" value="InterPro"/>
</dbReference>
<dbReference type="InterPro" id="IPR023198">
    <property type="entry name" value="PGP-like_dom2"/>
</dbReference>
<dbReference type="AlphaFoldDB" id="A0A1V9Y5B1"/>
<keyword evidence="7 10" id="KW-0368">Histidine biosynthesis</keyword>
<dbReference type="GO" id="GO:0000105">
    <property type="term" value="P:L-histidine biosynthetic process"/>
    <property type="evidence" value="ECO:0007669"/>
    <property type="project" value="UniProtKB-UniPathway"/>
</dbReference>
<accession>A0A1V9Y5B1</accession>
<evidence type="ECO:0000313" key="11">
    <source>
        <dbReference type="EMBL" id="OQR80915.1"/>
    </source>
</evidence>
<reference evidence="11 12" key="1">
    <citation type="journal article" date="2014" name="Genome Biol. Evol.">
        <title>The secreted proteins of Achlya hypogyna and Thraustotheca clavata identify the ancestral oomycete secretome and reveal gene acquisitions by horizontal gene transfer.</title>
        <authorList>
            <person name="Misner I."/>
            <person name="Blouin N."/>
            <person name="Leonard G."/>
            <person name="Richards T.A."/>
            <person name="Lane C.E."/>
        </authorList>
    </citation>
    <scope>NUCLEOTIDE SEQUENCE [LARGE SCALE GENOMIC DNA]</scope>
    <source>
        <strain evidence="11 12">ATCC 48635</strain>
    </source>
</reference>
<dbReference type="InterPro" id="IPR006543">
    <property type="entry name" value="Histidinol-phos"/>
</dbReference>
<comment type="similarity">
    <text evidence="3 10">Belongs to the imidazoleglycerol-phosphate dehydratase family.</text>
</comment>
<comment type="pathway">
    <text evidence="2 10">Amino-acid biosynthesis; L-histidine biosynthesis; L-histidine from 5-phospho-alpha-D-ribose 1-diphosphate: step 6/9.</text>
</comment>
<dbReference type="SUPFAM" id="SSF56784">
    <property type="entry name" value="HAD-like"/>
    <property type="match status" value="1"/>
</dbReference>
<sequence length="437" mass="46408">MQALLWDMDGVLAEVSRSYRAAIVATAAAFGATVTDDDVEVAKLAGDANNDWVLTHKLVHNKVAGASATLAEITAKFEEIYQGTASAPGLCSLETLITAKGLLVELNRRLPKGMAIVTGRPKKDCDKFLADHGLEPLFPVRVCMEDGPPKPSPAPILLALQRLNVPASQVAMIGDTVDDITAAVRASVLAYGVITPGAYANAVLQYTTAPIVTKLLSVGAKRVLRPGCDELLDEIPVTAVAAGERRGKIHRQTKETSIHVDLDLDGNGTSDISTGIGFLDHMLDAVAKHGRFNLVLKCKGDTWIDDHHTTEDCGLALGEAFDMALGPRKDIARFGSALVPLDEALSRVIVDISSRGCSAVAMDLRRPSIGTLSTEMIPHFFVSFASAARLTLHVDVVKGENDHHKAEASFKAFARALRQAVALDPTAGVPSTKGMLA</sequence>
<evidence type="ECO:0000256" key="8">
    <source>
        <dbReference type="ARBA" id="ARBA00023239"/>
    </source>
</evidence>
<dbReference type="GO" id="GO:0004424">
    <property type="term" value="F:imidazoleglycerol-phosphate dehydratase activity"/>
    <property type="evidence" value="ECO:0007669"/>
    <property type="project" value="UniProtKB-EC"/>
</dbReference>
<dbReference type="Gene3D" id="1.10.150.240">
    <property type="entry name" value="Putative phosphatase, domain 2"/>
    <property type="match status" value="1"/>
</dbReference>
<dbReference type="PROSITE" id="PS00955">
    <property type="entry name" value="IGP_DEHYDRATASE_2"/>
    <property type="match status" value="1"/>
</dbReference>
<dbReference type="InterPro" id="IPR036412">
    <property type="entry name" value="HAD-like_sf"/>
</dbReference>
<evidence type="ECO:0000256" key="4">
    <source>
        <dbReference type="ARBA" id="ARBA00012075"/>
    </source>
</evidence>
<proteinExistence type="inferred from homology"/>
<organism evidence="11 12">
    <name type="scientific">Achlya hypogyna</name>
    <name type="common">Oomycete</name>
    <name type="synonym">Protoachlya hypogyna</name>
    <dbReference type="NCBI Taxonomy" id="1202772"/>
    <lineage>
        <taxon>Eukaryota</taxon>
        <taxon>Sar</taxon>
        <taxon>Stramenopiles</taxon>
        <taxon>Oomycota</taxon>
        <taxon>Saprolegniomycetes</taxon>
        <taxon>Saprolegniales</taxon>
        <taxon>Achlyaceae</taxon>
        <taxon>Achlya</taxon>
    </lineage>
</organism>
<evidence type="ECO:0000256" key="2">
    <source>
        <dbReference type="ARBA" id="ARBA00005047"/>
    </source>
</evidence>
<dbReference type="NCBIfam" id="NF002114">
    <property type="entry name" value="PRK00951.2-4"/>
    <property type="match status" value="1"/>
</dbReference>
<protein>
    <recommendedName>
        <fullName evidence="5 10">Imidazoleglycerol-phosphate dehydratase</fullName>
        <ecNumber evidence="4 10">4.2.1.19</ecNumber>
    </recommendedName>
</protein>
<evidence type="ECO:0000256" key="6">
    <source>
        <dbReference type="ARBA" id="ARBA00022605"/>
    </source>
</evidence>
<dbReference type="Proteomes" id="UP000243579">
    <property type="component" value="Unassembled WGS sequence"/>
</dbReference>
<dbReference type="PROSITE" id="PS00954">
    <property type="entry name" value="IGP_DEHYDRATASE_1"/>
    <property type="match status" value="1"/>
</dbReference>
<dbReference type="SFLD" id="SFLDS00003">
    <property type="entry name" value="Haloacid_Dehalogenase"/>
    <property type="match status" value="1"/>
</dbReference>
<dbReference type="NCBIfam" id="TIGR01548">
    <property type="entry name" value="HAD-SF-IA-hyp1"/>
    <property type="match status" value="1"/>
</dbReference>
<dbReference type="STRING" id="1202772.A0A1V9Y5B1"/>
<dbReference type="FunFam" id="3.30.230.40:FF:000001">
    <property type="entry name" value="Imidazoleglycerol-phosphate dehydratase HisB"/>
    <property type="match status" value="1"/>
</dbReference>
<keyword evidence="6" id="KW-0028">Amino-acid biosynthesis</keyword>
<dbReference type="Gene3D" id="3.40.50.1000">
    <property type="entry name" value="HAD superfamily/HAD-like"/>
    <property type="match status" value="1"/>
</dbReference>
<dbReference type="PANTHER" id="PTHR23133">
    <property type="entry name" value="IMIDAZOLEGLYCEROL-PHOSPHATE DEHYDRATASE HIS7"/>
    <property type="match status" value="1"/>
</dbReference>
<dbReference type="HAMAP" id="MF_00076">
    <property type="entry name" value="HisB"/>
    <property type="match status" value="1"/>
</dbReference>
<dbReference type="SFLD" id="SFLDG01129">
    <property type="entry name" value="C1.5:_HAD__Beta-PGM__Phosphata"/>
    <property type="match status" value="1"/>
</dbReference>
<dbReference type="FunFam" id="3.30.230.40:FF:000003">
    <property type="entry name" value="Imidazoleglycerol-phosphate dehydratase HisB"/>
    <property type="match status" value="1"/>
</dbReference>